<dbReference type="GO" id="GO:1990481">
    <property type="term" value="P:mRNA pseudouridine synthesis"/>
    <property type="evidence" value="ECO:0007669"/>
    <property type="project" value="TreeGrafter"/>
</dbReference>
<dbReference type="InterPro" id="IPR014780">
    <property type="entry name" value="tRNA_psdUridine_synth_TruB"/>
</dbReference>
<dbReference type="RefSeq" id="WP_074931131.1">
    <property type="nucleotide sequence ID" value="NZ_FORI01000004.1"/>
</dbReference>
<accession>A0A1I3K1C1</accession>
<dbReference type="PANTHER" id="PTHR13767:SF2">
    <property type="entry name" value="PSEUDOURIDYLATE SYNTHASE TRUB1"/>
    <property type="match status" value="1"/>
</dbReference>
<dbReference type="PANTHER" id="PTHR13767">
    <property type="entry name" value="TRNA-PSEUDOURIDINE SYNTHASE"/>
    <property type="match status" value="1"/>
</dbReference>
<dbReference type="InterPro" id="IPR002501">
    <property type="entry name" value="PsdUridine_synth_N"/>
</dbReference>
<keyword evidence="8" id="KW-1185">Reference proteome</keyword>
<sequence>MEKKSSPDGIVLLAKRPGPTSFASLNSVKKSLNTTKVGHTGTLDSFAQGLLVVCTGRLTKLAGNITAFDKSYQAVIHFGKETDTLEYTGNVIKEAALPTEDALRQAVEKISQQTMQVPPTFSAIHINGERASDLARKGAQAEIPARPVKIYKAEIKELKTNKEGLIEYALIDFSVSKGTYIRSLARDIAYECKSAAHLTGLYRTKVGNFKIEDAAGLNALKPFTINSAVEEASNYKAEPSEKKPFVMTPEEQALQEEIRTKLLSFDHSTAAECGFKSITISSAQAQADFFNGKKITTSMFTQNIREFAPDTQIAVFNENNQFLGLIYKDEKGRPGYRFVLN</sequence>
<dbReference type="GO" id="GO:0160148">
    <property type="term" value="F:tRNA pseudouridine(55) synthase activity"/>
    <property type="evidence" value="ECO:0007669"/>
    <property type="project" value="UniProtKB-EC"/>
</dbReference>
<dbReference type="Pfam" id="PF01509">
    <property type="entry name" value="TruB_N"/>
    <property type="match status" value="1"/>
</dbReference>
<dbReference type="Proteomes" id="UP000182737">
    <property type="component" value="Unassembled WGS sequence"/>
</dbReference>
<organism evidence="7 8">
    <name type="scientific">Treponema bryantii</name>
    <dbReference type="NCBI Taxonomy" id="163"/>
    <lineage>
        <taxon>Bacteria</taxon>
        <taxon>Pseudomonadati</taxon>
        <taxon>Spirochaetota</taxon>
        <taxon>Spirochaetia</taxon>
        <taxon>Spirochaetales</taxon>
        <taxon>Treponemataceae</taxon>
        <taxon>Treponema</taxon>
    </lineage>
</organism>
<keyword evidence="4 5" id="KW-0413">Isomerase</keyword>
<protein>
    <recommendedName>
        <fullName evidence="5">tRNA pseudouridine synthase B</fullName>
        <ecNumber evidence="5">5.4.99.25</ecNumber>
    </recommendedName>
    <alternativeName>
        <fullName evidence="5">tRNA pseudouridine(55) synthase</fullName>
        <shortName evidence="5">Psi55 synthase</shortName>
    </alternativeName>
    <alternativeName>
        <fullName evidence="5">tRNA pseudouridylate synthase</fullName>
    </alternativeName>
    <alternativeName>
        <fullName evidence="5">tRNA-uridine isomerase</fullName>
    </alternativeName>
</protein>
<comment type="catalytic activity">
    <reaction evidence="1 5">
        <text>uridine(55) in tRNA = pseudouridine(55) in tRNA</text>
        <dbReference type="Rhea" id="RHEA:42532"/>
        <dbReference type="Rhea" id="RHEA-COMP:10101"/>
        <dbReference type="Rhea" id="RHEA-COMP:10102"/>
        <dbReference type="ChEBI" id="CHEBI:65314"/>
        <dbReference type="ChEBI" id="CHEBI:65315"/>
        <dbReference type="EC" id="5.4.99.25"/>
    </reaction>
</comment>
<dbReference type="Gene3D" id="3.30.2350.10">
    <property type="entry name" value="Pseudouridine synthase"/>
    <property type="match status" value="1"/>
</dbReference>
<evidence type="ECO:0000256" key="3">
    <source>
        <dbReference type="ARBA" id="ARBA00022694"/>
    </source>
</evidence>
<evidence type="ECO:0000313" key="8">
    <source>
        <dbReference type="Proteomes" id="UP000182737"/>
    </source>
</evidence>
<dbReference type="SUPFAM" id="SSF55120">
    <property type="entry name" value="Pseudouridine synthase"/>
    <property type="match status" value="1"/>
</dbReference>
<dbReference type="AlphaFoldDB" id="A0A1I3K1C1"/>
<proteinExistence type="inferred from homology"/>
<keyword evidence="3 5" id="KW-0819">tRNA processing</keyword>
<name>A0A1I3K1C1_9SPIR</name>
<dbReference type="NCBIfam" id="TIGR00431">
    <property type="entry name" value="TruB"/>
    <property type="match status" value="1"/>
</dbReference>
<gene>
    <name evidence="5" type="primary">truB</name>
    <name evidence="7" type="ORF">SAMN04487775_10411</name>
</gene>
<evidence type="ECO:0000313" key="7">
    <source>
        <dbReference type="EMBL" id="SFI66253.1"/>
    </source>
</evidence>
<evidence type="ECO:0000256" key="4">
    <source>
        <dbReference type="ARBA" id="ARBA00023235"/>
    </source>
</evidence>
<feature type="domain" description="Pseudouridine synthase II N-terminal" evidence="6">
    <location>
        <begin position="29"/>
        <end position="181"/>
    </location>
</feature>
<evidence type="ECO:0000256" key="2">
    <source>
        <dbReference type="ARBA" id="ARBA00005642"/>
    </source>
</evidence>
<dbReference type="GO" id="GO:0003723">
    <property type="term" value="F:RNA binding"/>
    <property type="evidence" value="ECO:0007669"/>
    <property type="project" value="InterPro"/>
</dbReference>
<evidence type="ECO:0000256" key="1">
    <source>
        <dbReference type="ARBA" id="ARBA00000385"/>
    </source>
</evidence>
<feature type="active site" description="Nucleophile" evidence="5">
    <location>
        <position position="44"/>
    </location>
</feature>
<dbReference type="EMBL" id="FORI01000004">
    <property type="protein sequence ID" value="SFI66253.1"/>
    <property type="molecule type" value="Genomic_DNA"/>
</dbReference>
<comment type="function">
    <text evidence="5">Responsible for synthesis of pseudouridine from uracil-55 in the psi GC loop of transfer RNAs.</text>
</comment>
<dbReference type="GO" id="GO:0031119">
    <property type="term" value="P:tRNA pseudouridine synthesis"/>
    <property type="evidence" value="ECO:0007669"/>
    <property type="project" value="UniProtKB-UniRule"/>
</dbReference>
<comment type="similarity">
    <text evidence="2 5">Belongs to the pseudouridine synthase TruB family. Type 1 subfamily.</text>
</comment>
<evidence type="ECO:0000256" key="5">
    <source>
        <dbReference type="HAMAP-Rule" id="MF_01080"/>
    </source>
</evidence>
<evidence type="ECO:0000259" key="6">
    <source>
        <dbReference type="Pfam" id="PF01509"/>
    </source>
</evidence>
<dbReference type="EC" id="5.4.99.25" evidence="5"/>
<reference evidence="8" key="1">
    <citation type="submission" date="2016-10" db="EMBL/GenBank/DDBJ databases">
        <authorList>
            <person name="Varghese N."/>
            <person name="Submissions S."/>
        </authorList>
    </citation>
    <scope>NUCLEOTIDE SEQUENCE [LARGE SCALE GENOMIC DNA]</scope>
    <source>
        <strain evidence="8">XBD1002</strain>
    </source>
</reference>
<dbReference type="InterPro" id="IPR020103">
    <property type="entry name" value="PsdUridine_synth_cat_dom_sf"/>
</dbReference>
<dbReference type="HAMAP" id="MF_01080">
    <property type="entry name" value="TruB_bact"/>
    <property type="match status" value="1"/>
</dbReference>